<gene>
    <name evidence="1" type="ORF">LX69_00553</name>
</gene>
<dbReference type="Proteomes" id="UP000249239">
    <property type="component" value="Unassembled WGS sequence"/>
</dbReference>
<dbReference type="AlphaFoldDB" id="A0A2W7NJR0"/>
<evidence type="ECO:0000313" key="2">
    <source>
        <dbReference type="Proteomes" id="UP000249239"/>
    </source>
</evidence>
<accession>A0A2W7NJR0</accession>
<evidence type="ECO:0008006" key="3">
    <source>
        <dbReference type="Google" id="ProtNLM"/>
    </source>
</evidence>
<dbReference type="CDD" id="cd00267">
    <property type="entry name" value="ABC_ATPase"/>
    <property type="match status" value="1"/>
</dbReference>
<reference evidence="1 2" key="1">
    <citation type="submission" date="2018-06" db="EMBL/GenBank/DDBJ databases">
        <title>Genomic Encyclopedia of Archaeal and Bacterial Type Strains, Phase II (KMG-II): from individual species to whole genera.</title>
        <authorList>
            <person name="Goeker M."/>
        </authorList>
    </citation>
    <scope>NUCLEOTIDE SEQUENCE [LARGE SCALE GENOMIC DNA]</scope>
    <source>
        <strain evidence="1 2">DSM 6779</strain>
    </source>
</reference>
<dbReference type="InterPro" id="IPR027417">
    <property type="entry name" value="P-loop_NTPase"/>
</dbReference>
<dbReference type="SUPFAM" id="SSF52540">
    <property type="entry name" value="P-loop containing nucleoside triphosphate hydrolases"/>
    <property type="match status" value="1"/>
</dbReference>
<dbReference type="EMBL" id="QKZK01000003">
    <property type="protein sequence ID" value="PZX20100.1"/>
    <property type="molecule type" value="Genomic_DNA"/>
</dbReference>
<name>A0A2W7NJR0_9BACT</name>
<protein>
    <recommendedName>
        <fullName evidence="3">ATPase family protein associated with various cellular activities (AAA)</fullName>
    </recommendedName>
</protein>
<proteinExistence type="predicted"/>
<evidence type="ECO:0000313" key="1">
    <source>
        <dbReference type="EMBL" id="PZX20100.1"/>
    </source>
</evidence>
<organism evidence="1 2">
    <name type="scientific">Breznakibacter xylanolyticus</name>
    <dbReference type="NCBI Taxonomy" id="990"/>
    <lineage>
        <taxon>Bacteria</taxon>
        <taxon>Pseudomonadati</taxon>
        <taxon>Bacteroidota</taxon>
        <taxon>Bacteroidia</taxon>
        <taxon>Marinilabiliales</taxon>
        <taxon>Marinilabiliaceae</taxon>
        <taxon>Breznakibacter</taxon>
    </lineage>
</organism>
<sequence length="200" mass="23379">MHTTQFFSQLEAMGRKRSPAFRILPADHHIILRLLAWFLNDPAFAQKHDIDLRKGILLTGPVGCGKTTLMHLFRLMYKPQDQFIIRPCRDISFEFIRDGYAVIARYSSGAYDRNNRPKIYCFDDLGTESALKFFGNECNVMAEILQSRYDLFIHNHMLTHITTNLNSEEIETLYGTRVRSRLREMFNLITFPPDTPDKRT</sequence>
<keyword evidence="2" id="KW-1185">Reference proteome</keyword>
<dbReference type="OrthoDB" id="835620at2"/>
<dbReference type="Gene3D" id="3.40.50.300">
    <property type="entry name" value="P-loop containing nucleotide triphosphate hydrolases"/>
    <property type="match status" value="1"/>
</dbReference>
<dbReference type="RefSeq" id="WP_111444275.1">
    <property type="nucleotide sequence ID" value="NZ_QKZK01000003.1"/>
</dbReference>
<comment type="caution">
    <text evidence="1">The sequence shown here is derived from an EMBL/GenBank/DDBJ whole genome shotgun (WGS) entry which is preliminary data.</text>
</comment>